<dbReference type="InterPro" id="IPR036113">
    <property type="entry name" value="Asp/Glu-ADT_sf_sub_c"/>
</dbReference>
<dbReference type="GO" id="GO:0050567">
    <property type="term" value="F:glutaminyl-tRNA synthase (glutamine-hydrolyzing) activity"/>
    <property type="evidence" value="ECO:0007669"/>
    <property type="project" value="UniProtKB-UniRule"/>
</dbReference>
<dbReference type="HAMAP" id="MF_00122">
    <property type="entry name" value="GatC"/>
    <property type="match status" value="1"/>
</dbReference>
<sequence>MKVTKEEVYYIARLANLHFTEEEAEKISQEFSGILTHFDNLNKEDLEGIEMYSFDDKPLRLRKDEVHVFENKKDLYRNTKKMRDTAIEIPKVVE</sequence>
<dbReference type="GO" id="GO:0006412">
    <property type="term" value="P:translation"/>
    <property type="evidence" value="ECO:0007669"/>
    <property type="project" value="UniProtKB-UniRule"/>
</dbReference>
<dbReference type="GO" id="GO:0070681">
    <property type="term" value="P:glutaminyl-tRNAGln biosynthesis via transamidation"/>
    <property type="evidence" value="ECO:0007669"/>
    <property type="project" value="TreeGrafter"/>
</dbReference>
<comment type="similarity">
    <text evidence="1 6">Belongs to the GatC family.</text>
</comment>
<evidence type="ECO:0000256" key="2">
    <source>
        <dbReference type="ARBA" id="ARBA00011123"/>
    </source>
</evidence>
<dbReference type="OrthoDB" id="9813938at2"/>
<dbReference type="GO" id="GO:0016740">
    <property type="term" value="F:transferase activity"/>
    <property type="evidence" value="ECO:0007669"/>
    <property type="project" value="UniProtKB-KW"/>
</dbReference>
<dbReference type="GO" id="GO:0050566">
    <property type="term" value="F:asparaginyl-tRNA synthase (glutamine-hydrolyzing) activity"/>
    <property type="evidence" value="ECO:0007669"/>
    <property type="project" value="RHEA"/>
</dbReference>
<dbReference type="Pfam" id="PF02686">
    <property type="entry name" value="GatC"/>
    <property type="match status" value="1"/>
</dbReference>
<dbReference type="AlphaFoldDB" id="A0A1M6MCM3"/>
<evidence type="ECO:0000256" key="3">
    <source>
        <dbReference type="ARBA" id="ARBA00024799"/>
    </source>
</evidence>
<evidence type="ECO:0000313" key="8">
    <source>
        <dbReference type="Proteomes" id="UP000184052"/>
    </source>
</evidence>
<dbReference type="EMBL" id="FQZL01000040">
    <property type="protein sequence ID" value="SHJ81033.1"/>
    <property type="molecule type" value="Genomic_DNA"/>
</dbReference>
<keyword evidence="6" id="KW-0067">ATP-binding</keyword>
<keyword evidence="8" id="KW-1185">Reference proteome</keyword>
<dbReference type="NCBIfam" id="TIGR00135">
    <property type="entry name" value="gatC"/>
    <property type="match status" value="1"/>
</dbReference>
<dbReference type="SUPFAM" id="SSF141000">
    <property type="entry name" value="Glu-tRNAGln amidotransferase C subunit"/>
    <property type="match status" value="1"/>
</dbReference>
<keyword evidence="6" id="KW-0436">Ligase</keyword>
<dbReference type="GO" id="GO:0006450">
    <property type="term" value="P:regulation of translational fidelity"/>
    <property type="evidence" value="ECO:0007669"/>
    <property type="project" value="InterPro"/>
</dbReference>
<protein>
    <recommendedName>
        <fullName evidence="6">Aspartyl/glutamyl-tRNA(Asn/Gln) amidotransferase subunit C</fullName>
        <shortName evidence="6">Asp/Glu-ADT subunit C</shortName>
        <ecNumber evidence="6">6.3.5.-</ecNumber>
    </recommendedName>
</protein>
<evidence type="ECO:0000256" key="5">
    <source>
        <dbReference type="ARBA" id="ARBA00047913"/>
    </source>
</evidence>
<dbReference type="GO" id="GO:0005524">
    <property type="term" value="F:ATP binding"/>
    <property type="evidence" value="ECO:0007669"/>
    <property type="project" value="UniProtKB-KW"/>
</dbReference>
<comment type="subunit">
    <text evidence="2 6">Heterotrimer of A, B and C subunits.</text>
</comment>
<keyword evidence="6" id="KW-0648">Protein biosynthesis</keyword>
<dbReference type="RefSeq" id="WP_073050782.1">
    <property type="nucleotide sequence ID" value="NZ_FQZL01000040.1"/>
</dbReference>
<comment type="catalytic activity">
    <reaction evidence="5 6">
        <text>L-glutamyl-tRNA(Gln) + L-glutamine + ATP + H2O = L-glutaminyl-tRNA(Gln) + L-glutamate + ADP + phosphate + H(+)</text>
        <dbReference type="Rhea" id="RHEA:17521"/>
        <dbReference type="Rhea" id="RHEA-COMP:9681"/>
        <dbReference type="Rhea" id="RHEA-COMP:9684"/>
        <dbReference type="ChEBI" id="CHEBI:15377"/>
        <dbReference type="ChEBI" id="CHEBI:15378"/>
        <dbReference type="ChEBI" id="CHEBI:29985"/>
        <dbReference type="ChEBI" id="CHEBI:30616"/>
        <dbReference type="ChEBI" id="CHEBI:43474"/>
        <dbReference type="ChEBI" id="CHEBI:58359"/>
        <dbReference type="ChEBI" id="CHEBI:78520"/>
        <dbReference type="ChEBI" id="CHEBI:78521"/>
        <dbReference type="ChEBI" id="CHEBI:456216"/>
    </reaction>
</comment>
<dbReference type="Proteomes" id="UP000184052">
    <property type="component" value="Unassembled WGS sequence"/>
</dbReference>
<dbReference type="InterPro" id="IPR003837">
    <property type="entry name" value="GatC"/>
</dbReference>
<keyword evidence="7" id="KW-0808">Transferase</keyword>
<organism evidence="7 8">
    <name type="scientific">Dethiosulfatibacter aminovorans DSM 17477</name>
    <dbReference type="NCBI Taxonomy" id="1121476"/>
    <lineage>
        <taxon>Bacteria</taxon>
        <taxon>Bacillati</taxon>
        <taxon>Bacillota</taxon>
        <taxon>Tissierellia</taxon>
        <taxon>Dethiosulfatibacter</taxon>
    </lineage>
</organism>
<gene>
    <name evidence="6" type="primary">gatC</name>
    <name evidence="7" type="ORF">SAMN02745751_03432</name>
</gene>
<dbReference type="Gene3D" id="1.10.20.60">
    <property type="entry name" value="Glu-tRNAGln amidotransferase C subunit, N-terminal domain"/>
    <property type="match status" value="1"/>
</dbReference>
<dbReference type="PANTHER" id="PTHR15004:SF0">
    <property type="entry name" value="GLUTAMYL-TRNA(GLN) AMIDOTRANSFERASE SUBUNIT C, MITOCHONDRIAL"/>
    <property type="match status" value="1"/>
</dbReference>
<proteinExistence type="inferred from homology"/>
<name>A0A1M6MCM3_9FIRM</name>
<comment type="catalytic activity">
    <reaction evidence="4 6">
        <text>L-aspartyl-tRNA(Asn) + L-glutamine + ATP + H2O = L-asparaginyl-tRNA(Asn) + L-glutamate + ADP + phosphate + 2 H(+)</text>
        <dbReference type="Rhea" id="RHEA:14513"/>
        <dbReference type="Rhea" id="RHEA-COMP:9674"/>
        <dbReference type="Rhea" id="RHEA-COMP:9677"/>
        <dbReference type="ChEBI" id="CHEBI:15377"/>
        <dbReference type="ChEBI" id="CHEBI:15378"/>
        <dbReference type="ChEBI" id="CHEBI:29985"/>
        <dbReference type="ChEBI" id="CHEBI:30616"/>
        <dbReference type="ChEBI" id="CHEBI:43474"/>
        <dbReference type="ChEBI" id="CHEBI:58359"/>
        <dbReference type="ChEBI" id="CHEBI:78515"/>
        <dbReference type="ChEBI" id="CHEBI:78516"/>
        <dbReference type="ChEBI" id="CHEBI:456216"/>
    </reaction>
</comment>
<dbReference type="EC" id="6.3.5.-" evidence="6"/>
<evidence type="ECO:0000313" key="7">
    <source>
        <dbReference type="EMBL" id="SHJ81033.1"/>
    </source>
</evidence>
<accession>A0A1M6MCM3</accession>
<evidence type="ECO:0000256" key="6">
    <source>
        <dbReference type="HAMAP-Rule" id="MF_00122"/>
    </source>
</evidence>
<comment type="function">
    <text evidence="3 6">Allows the formation of correctly charged Asn-tRNA(Asn) or Gln-tRNA(Gln) through the transamidation of misacylated Asp-tRNA(Asn) or Glu-tRNA(Gln) in organisms which lack either or both of asparaginyl-tRNA or glutaminyl-tRNA synthetases. The reaction takes place in the presence of glutamine and ATP through an activated phospho-Asp-tRNA(Asn) or phospho-Glu-tRNA(Gln).</text>
</comment>
<evidence type="ECO:0000256" key="4">
    <source>
        <dbReference type="ARBA" id="ARBA00047380"/>
    </source>
</evidence>
<dbReference type="STRING" id="1121476.SAMN02745751_03432"/>
<keyword evidence="6" id="KW-0547">Nucleotide-binding</keyword>
<dbReference type="PANTHER" id="PTHR15004">
    <property type="entry name" value="GLUTAMYL-TRNA(GLN) AMIDOTRANSFERASE SUBUNIT C, MITOCHONDRIAL"/>
    <property type="match status" value="1"/>
</dbReference>
<reference evidence="7 8" key="1">
    <citation type="submission" date="2016-11" db="EMBL/GenBank/DDBJ databases">
        <authorList>
            <person name="Jaros S."/>
            <person name="Januszkiewicz K."/>
            <person name="Wedrychowicz H."/>
        </authorList>
    </citation>
    <scope>NUCLEOTIDE SEQUENCE [LARGE SCALE GENOMIC DNA]</scope>
    <source>
        <strain evidence="7 8">DSM 17477</strain>
    </source>
</reference>
<evidence type="ECO:0000256" key="1">
    <source>
        <dbReference type="ARBA" id="ARBA00010757"/>
    </source>
</evidence>